<dbReference type="AlphaFoldDB" id="A0A2U1ZSZ4"/>
<sequence length="163" mass="16968">MTDAPPQQPVAPKPPRSARRMFCSTLLGLEAFVVFFAALAAYGLRAAETGVIVGVGIGGALACLLAAGLLRTFAGYLLGTFIQGSLIAVAFVVPQMRDHMLAVGITFAVLWIVCWRVGGRIDVERAERYVLELEHAAGAAGDASGTADAAAPDPSDGDDRPRA</sequence>
<dbReference type="InterPro" id="IPR025327">
    <property type="entry name" value="DUF4233"/>
</dbReference>
<keyword evidence="2" id="KW-0812">Transmembrane</keyword>
<proteinExistence type="predicted"/>
<evidence type="ECO:0000313" key="3">
    <source>
        <dbReference type="EMBL" id="PWD50104.1"/>
    </source>
</evidence>
<dbReference type="Pfam" id="PF14017">
    <property type="entry name" value="DUF4233"/>
    <property type="match status" value="1"/>
</dbReference>
<comment type="caution">
    <text evidence="3">The sequence shown here is derived from an EMBL/GenBank/DDBJ whole genome shotgun (WGS) entry which is preliminary data.</text>
</comment>
<feature type="transmembrane region" description="Helical" evidence="2">
    <location>
        <begin position="76"/>
        <end position="93"/>
    </location>
</feature>
<keyword evidence="4" id="KW-1185">Reference proteome</keyword>
<name>A0A2U1ZSZ4_9MICO</name>
<evidence type="ECO:0000256" key="1">
    <source>
        <dbReference type="SAM" id="MobiDB-lite"/>
    </source>
</evidence>
<dbReference type="Proteomes" id="UP000245166">
    <property type="component" value="Unassembled WGS sequence"/>
</dbReference>
<organism evidence="3 4">
    <name type="scientific">Serinibacter arcticus</name>
    <dbReference type="NCBI Taxonomy" id="1655435"/>
    <lineage>
        <taxon>Bacteria</taxon>
        <taxon>Bacillati</taxon>
        <taxon>Actinomycetota</taxon>
        <taxon>Actinomycetes</taxon>
        <taxon>Micrococcales</taxon>
        <taxon>Beutenbergiaceae</taxon>
        <taxon>Serinibacter</taxon>
    </lineage>
</organism>
<evidence type="ECO:0000256" key="2">
    <source>
        <dbReference type="SAM" id="Phobius"/>
    </source>
</evidence>
<protein>
    <submittedName>
        <fullName evidence="3">DUF4233 domain-containing protein</fullName>
    </submittedName>
</protein>
<feature type="region of interest" description="Disordered" evidence="1">
    <location>
        <begin position="139"/>
        <end position="163"/>
    </location>
</feature>
<dbReference type="EMBL" id="PYHR01000002">
    <property type="protein sequence ID" value="PWD50104.1"/>
    <property type="molecule type" value="Genomic_DNA"/>
</dbReference>
<evidence type="ECO:0000313" key="4">
    <source>
        <dbReference type="Proteomes" id="UP000245166"/>
    </source>
</evidence>
<feature type="compositionally biased region" description="Low complexity" evidence="1">
    <location>
        <begin position="139"/>
        <end position="154"/>
    </location>
</feature>
<keyword evidence="2" id="KW-0472">Membrane</keyword>
<feature type="transmembrane region" description="Helical" evidence="2">
    <location>
        <begin position="21"/>
        <end position="44"/>
    </location>
</feature>
<reference evidence="3 4" key="1">
    <citation type="submission" date="2018-03" db="EMBL/GenBank/DDBJ databases">
        <title>Genome assembly of novel Miniimonas species PCH200.</title>
        <authorList>
            <person name="Thakur V."/>
            <person name="Kumar V."/>
            <person name="Singh D."/>
        </authorList>
    </citation>
    <scope>NUCLEOTIDE SEQUENCE [LARGE SCALE GENOMIC DNA]</scope>
    <source>
        <strain evidence="3 4">PCH200</strain>
    </source>
</reference>
<gene>
    <name evidence="3" type="ORF">C8046_04895</name>
</gene>
<feature type="transmembrane region" description="Helical" evidence="2">
    <location>
        <begin position="99"/>
        <end position="118"/>
    </location>
</feature>
<accession>A0A2U1ZSZ4</accession>
<feature type="transmembrane region" description="Helical" evidence="2">
    <location>
        <begin position="50"/>
        <end position="69"/>
    </location>
</feature>
<keyword evidence="2" id="KW-1133">Transmembrane helix</keyword>